<keyword evidence="2" id="KW-1185">Reference proteome</keyword>
<name>A0AAX4HTY9_9BACT</name>
<proteinExistence type="predicted"/>
<evidence type="ECO:0000313" key="1">
    <source>
        <dbReference type="EMBL" id="WPU66865.1"/>
    </source>
</evidence>
<dbReference type="KEGG" id="psti:SOO65_08895"/>
<protein>
    <submittedName>
        <fullName evidence="1">Uncharacterized protein</fullName>
    </submittedName>
</protein>
<dbReference type="AlphaFoldDB" id="A0AAX4HTY9"/>
<sequence>MSKIIKAKVIAGRYLGEIVRITNVSQDEMGRKNAACMLANGTRANIRASDLEIIQEAPEPEIVKPKTASMPFISGSTSSRTMTHTKNMAKNKVEVKNQVPSEKYTAAICETCGAEYNLEDRKGQAGKITQCENCAVETEQKMEGQMIFSHKTGGTIEIKKDGELRHEAPIFDPKNKT</sequence>
<dbReference type="RefSeq" id="WP_321399496.1">
    <property type="nucleotide sequence ID" value="NZ_CP139487.1"/>
</dbReference>
<evidence type="ECO:0000313" key="2">
    <source>
        <dbReference type="Proteomes" id="UP001324634"/>
    </source>
</evidence>
<dbReference type="Proteomes" id="UP001324634">
    <property type="component" value="Chromosome"/>
</dbReference>
<organism evidence="1 2">
    <name type="scientific">Peredibacter starrii</name>
    <dbReference type="NCBI Taxonomy" id="28202"/>
    <lineage>
        <taxon>Bacteria</taxon>
        <taxon>Pseudomonadati</taxon>
        <taxon>Bdellovibrionota</taxon>
        <taxon>Bacteriovoracia</taxon>
        <taxon>Bacteriovoracales</taxon>
        <taxon>Bacteriovoracaceae</taxon>
        <taxon>Peredibacter</taxon>
    </lineage>
</organism>
<accession>A0AAX4HTY9</accession>
<dbReference type="EMBL" id="CP139487">
    <property type="protein sequence ID" value="WPU66865.1"/>
    <property type="molecule type" value="Genomic_DNA"/>
</dbReference>
<reference evidence="1 2" key="1">
    <citation type="submission" date="2023-11" db="EMBL/GenBank/DDBJ databases">
        <title>Peredibacter starrii A3.12.</title>
        <authorList>
            <person name="Mitchell R.J."/>
        </authorList>
    </citation>
    <scope>NUCLEOTIDE SEQUENCE [LARGE SCALE GENOMIC DNA]</scope>
    <source>
        <strain evidence="1 2">A3.12</strain>
    </source>
</reference>
<gene>
    <name evidence="1" type="ORF">SOO65_08895</name>
</gene>